<sequence length="163" mass="17061">MLILVVGCAPPADEPLFTSMAAAPESRAVPPPAAAAEEPDSPASALLQQRGLRPAGEQQLGNASYYGPEFTGRKMANGRPFDPRSATVAHRTLPFGTRVLVTHLGNGRSAMATVEDRGPFIRGRIIDLSPRLAERLGMTLQGVAAVEVTPVETAPVEIAEAPG</sequence>
<dbReference type="HAMAP" id="MF_02071">
    <property type="entry name" value="RlpA"/>
    <property type="match status" value="1"/>
</dbReference>
<comment type="function">
    <text evidence="3">Lytic transglycosylase with a strong preference for naked glycan strands that lack stem peptides.</text>
</comment>
<dbReference type="RefSeq" id="WP_377050195.1">
    <property type="nucleotide sequence ID" value="NZ_JBHLVZ010000023.1"/>
</dbReference>
<accession>A0ABV6IRI1</accession>
<dbReference type="PANTHER" id="PTHR34183">
    <property type="entry name" value="ENDOLYTIC PEPTIDOGLYCAN TRANSGLYCOSYLASE RLPA"/>
    <property type="match status" value="1"/>
</dbReference>
<dbReference type="InterPro" id="IPR036908">
    <property type="entry name" value="RlpA-like_sf"/>
</dbReference>
<keyword evidence="1 3" id="KW-0456">Lyase</keyword>
<proteinExistence type="inferred from homology"/>
<dbReference type="CDD" id="cd22268">
    <property type="entry name" value="DPBB_RlpA-like"/>
    <property type="match status" value="1"/>
</dbReference>
<protein>
    <recommendedName>
        <fullName evidence="3">Endolytic peptidoglycan transglycosylase RlpA</fullName>
        <ecNumber evidence="3">4.2.2.-</ecNumber>
    </recommendedName>
</protein>
<dbReference type="InterPro" id="IPR009009">
    <property type="entry name" value="RlpA-like_DPBB"/>
</dbReference>
<dbReference type="NCBIfam" id="TIGR00413">
    <property type="entry name" value="rlpA"/>
    <property type="match status" value="1"/>
</dbReference>
<reference evidence="7 8" key="1">
    <citation type="submission" date="2024-09" db="EMBL/GenBank/DDBJ databases">
        <authorList>
            <person name="Sun Q."/>
            <person name="Mori K."/>
        </authorList>
    </citation>
    <scope>NUCLEOTIDE SEQUENCE [LARGE SCALE GENOMIC DNA]</scope>
    <source>
        <strain evidence="7 8">CCM 7468</strain>
    </source>
</reference>
<evidence type="ECO:0000256" key="4">
    <source>
        <dbReference type="RuleBase" id="RU003495"/>
    </source>
</evidence>
<dbReference type="InterPro" id="IPR034718">
    <property type="entry name" value="RlpA"/>
</dbReference>
<evidence type="ECO:0000256" key="2">
    <source>
        <dbReference type="ARBA" id="ARBA00023316"/>
    </source>
</evidence>
<feature type="region of interest" description="Disordered" evidence="5">
    <location>
        <begin position="53"/>
        <end position="83"/>
    </location>
</feature>
<evidence type="ECO:0000313" key="7">
    <source>
        <dbReference type="EMBL" id="MFC0386051.1"/>
    </source>
</evidence>
<keyword evidence="2 3" id="KW-0961">Cell wall biogenesis/degradation</keyword>
<comment type="caution">
    <text evidence="7">The sequence shown here is derived from an EMBL/GenBank/DDBJ whole genome shotgun (WGS) entry which is preliminary data.</text>
</comment>
<dbReference type="PANTHER" id="PTHR34183:SF8">
    <property type="entry name" value="ENDOLYTIC PEPTIDOGLYCAN TRANSGLYCOSYLASE RLPA-RELATED"/>
    <property type="match status" value="1"/>
</dbReference>
<evidence type="ECO:0000256" key="3">
    <source>
        <dbReference type="HAMAP-Rule" id="MF_02071"/>
    </source>
</evidence>
<gene>
    <name evidence="3" type="primary">rlpA</name>
    <name evidence="7" type="ORF">ACFFIC_10925</name>
</gene>
<keyword evidence="8" id="KW-1185">Reference proteome</keyword>
<evidence type="ECO:0000256" key="1">
    <source>
        <dbReference type="ARBA" id="ARBA00023239"/>
    </source>
</evidence>
<evidence type="ECO:0000313" key="8">
    <source>
        <dbReference type="Proteomes" id="UP001589789"/>
    </source>
</evidence>
<dbReference type="InterPro" id="IPR012997">
    <property type="entry name" value="RplA"/>
</dbReference>
<dbReference type="Gene3D" id="2.40.40.10">
    <property type="entry name" value="RlpA-like domain"/>
    <property type="match status" value="1"/>
</dbReference>
<evidence type="ECO:0000259" key="6">
    <source>
        <dbReference type="Pfam" id="PF03330"/>
    </source>
</evidence>
<dbReference type="Proteomes" id="UP001589789">
    <property type="component" value="Unassembled WGS sequence"/>
</dbReference>
<dbReference type="EMBL" id="JBHLVZ010000023">
    <property type="protein sequence ID" value="MFC0386051.1"/>
    <property type="molecule type" value="Genomic_DNA"/>
</dbReference>
<dbReference type="SUPFAM" id="SSF50685">
    <property type="entry name" value="Barwin-like endoglucanases"/>
    <property type="match status" value="1"/>
</dbReference>
<dbReference type="EC" id="4.2.2.-" evidence="3"/>
<name>A0ABV6IRI1_9PROT</name>
<feature type="domain" description="RlpA-like protein double-psi beta-barrel" evidence="6">
    <location>
        <begin position="61"/>
        <end position="147"/>
    </location>
</feature>
<organism evidence="7 8">
    <name type="scientific">Muricoccus vinaceus</name>
    <dbReference type="NCBI Taxonomy" id="424704"/>
    <lineage>
        <taxon>Bacteria</taxon>
        <taxon>Pseudomonadati</taxon>
        <taxon>Pseudomonadota</taxon>
        <taxon>Alphaproteobacteria</taxon>
        <taxon>Acetobacterales</taxon>
        <taxon>Roseomonadaceae</taxon>
        <taxon>Muricoccus</taxon>
    </lineage>
</organism>
<comment type="similarity">
    <text evidence="3 4">Belongs to the RlpA family.</text>
</comment>
<evidence type="ECO:0000256" key="5">
    <source>
        <dbReference type="SAM" id="MobiDB-lite"/>
    </source>
</evidence>
<dbReference type="Pfam" id="PF03330">
    <property type="entry name" value="DPBB_1"/>
    <property type="match status" value="1"/>
</dbReference>